<feature type="signal peptide" evidence="2">
    <location>
        <begin position="1"/>
        <end position="18"/>
    </location>
</feature>
<reference evidence="3" key="1">
    <citation type="submission" date="2013-12" db="EMBL/GenBank/DDBJ databases">
        <authorList>
            <person name="Omoto C.K."/>
            <person name="Sibley D."/>
            <person name="Venepally P."/>
            <person name="Hadjithomas M."/>
            <person name="Karamycheva S."/>
            <person name="Brunk B."/>
            <person name="Roos D."/>
            <person name="Caler E."/>
            <person name="Lorenzi H."/>
        </authorList>
    </citation>
    <scope>NUCLEOTIDE SEQUENCE</scope>
</reference>
<feature type="compositionally biased region" description="Polar residues" evidence="1">
    <location>
        <begin position="17"/>
        <end position="36"/>
    </location>
</feature>
<keyword evidence="4" id="KW-1185">Reference proteome</keyword>
<dbReference type="AlphaFoldDB" id="A0A023AXQ5"/>
<dbReference type="Proteomes" id="UP000019763">
    <property type="component" value="Unassembled WGS sequence"/>
</dbReference>
<accession>A0A023AXQ5</accession>
<comment type="caution">
    <text evidence="3">The sequence shown here is derived from an EMBL/GenBank/DDBJ whole genome shotgun (WGS) entry which is preliminary data.</text>
</comment>
<feature type="compositionally biased region" description="Polar residues" evidence="1">
    <location>
        <begin position="615"/>
        <end position="627"/>
    </location>
</feature>
<sequence>MKSFTALSLALLAQASNGQPSNGQPSSRQDSPLTYGQANTGEVKASASTSEGVLSHFDPSIASWDINDFLSRNYHDDDLRYDGNKYELRDIFDLFSKISKGWRNPRLFDELLMNDHHGSTDDTTTTFVTTTYTTLATVTDAANQDNSTSPMQAFSLRPEDIAVAIEANGHLEDIVVTLESLRSSNITEVLIIQPALTKCASLPHACADRILPLISLESIARKLYKFESIKIGTYDAYLPSGSYSRRLMALEASKSNVLFIRAGQVVSVGRLLKSVAGVLESEGTATNQDVFVEIPIAASQIIYRNRGELVDRVNRSINGKAQVDGDSEAGMQPSSYMDVTLVNTSTDHVDWSQLLYCNQWPAFTGVDQVVGGAIEDPFSDSKMIALCRTAKPVRPIDRVRCQSDTVLVASRGLIAGARVLPMHSHVGERAVIGRQSPTYCITSTTDLAYQVWLDSRTRNLVNGSVDELTEQEYRQLQYYNSHLDTETTRAPSATPAKTATVSTRMSSTVPTSSETVSLSHVSDETLSVSDETLSVSNETLSVSNETLSVSNETLFVSNETPSVQRHVPSKTDSISTATAGISVGSIRVTDKSSSAMTHSRDSWHSVASVSEAGRESSSLPENQSPFTTPRPIL</sequence>
<proteinExistence type="predicted"/>
<evidence type="ECO:0000256" key="2">
    <source>
        <dbReference type="SAM" id="SignalP"/>
    </source>
</evidence>
<protein>
    <recommendedName>
        <fullName evidence="5">Transmembrane protein</fullName>
    </recommendedName>
</protein>
<organism evidence="3 4">
    <name type="scientific">Gregarina niphandrodes</name>
    <name type="common">Septate eugregarine</name>
    <dbReference type="NCBI Taxonomy" id="110365"/>
    <lineage>
        <taxon>Eukaryota</taxon>
        <taxon>Sar</taxon>
        <taxon>Alveolata</taxon>
        <taxon>Apicomplexa</taxon>
        <taxon>Conoidasida</taxon>
        <taxon>Gregarinasina</taxon>
        <taxon>Eugregarinorida</taxon>
        <taxon>Gregarinidae</taxon>
        <taxon>Gregarina</taxon>
    </lineage>
</organism>
<evidence type="ECO:0000313" key="4">
    <source>
        <dbReference type="Proteomes" id="UP000019763"/>
    </source>
</evidence>
<gene>
    <name evidence="3" type="ORF">GNI_172940</name>
</gene>
<dbReference type="RefSeq" id="XP_011133350.1">
    <property type="nucleotide sequence ID" value="XM_011135048.1"/>
</dbReference>
<dbReference type="VEuPathDB" id="CryptoDB:GNI_172940"/>
<feature type="region of interest" description="Disordered" evidence="1">
    <location>
        <begin position="592"/>
        <end position="633"/>
    </location>
</feature>
<dbReference type="EMBL" id="AFNH02001298">
    <property type="protein sequence ID" value="EZG43409.1"/>
    <property type="molecule type" value="Genomic_DNA"/>
</dbReference>
<dbReference type="GeneID" id="22915893"/>
<keyword evidence="2" id="KW-0732">Signal</keyword>
<feature type="region of interest" description="Disordered" evidence="1">
    <location>
        <begin position="16"/>
        <end position="36"/>
    </location>
</feature>
<name>A0A023AXQ5_GRENI</name>
<evidence type="ECO:0008006" key="5">
    <source>
        <dbReference type="Google" id="ProtNLM"/>
    </source>
</evidence>
<evidence type="ECO:0000256" key="1">
    <source>
        <dbReference type="SAM" id="MobiDB-lite"/>
    </source>
</evidence>
<feature type="chain" id="PRO_5001511825" description="Transmembrane protein" evidence="2">
    <location>
        <begin position="19"/>
        <end position="633"/>
    </location>
</feature>
<evidence type="ECO:0000313" key="3">
    <source>
        <dbReference type="EMBL" id="EZG43409.1"/>
    </source>
</evidence>